<feature type="domain" description="SsuA/THI5-like" evidence="4">
    <location>
        <begin position="77"/>
        <end position="233"/>
    </location>
</feature>
<dbReference type="Gene3D" id="3.40.190.10">
    <property type="entry name" value="Periplasmic binding protein-like II"/>
    <property type="match status" value="2"/>
</dbReference>
<dbReference type="GO" id="GO:0042597">
    <property type="term" value="C:periplasmic space"/>
    <property type="evidence" value="ECO:0007669"/>
    <property type="project" value="UniProtKB-SubCell"/>
</dbReference>
<dbReference type="Proteomes" id="UP000010809">
    <property type="component" value="Chromosome"/>
</dbReference>
<gene>
    <name evidence="5" type="ordered locus">TVNIR_2079</name>
</gene>
<dbReference type="PANTHER" id="PTHR30024">
    <property type="entry name" value="ALIPHATIC SULFONATES-BINDING PROTEIN-RELATED"/>
    <property type="match status" value="1"/>
</dbReference>
<sequence>MGYRSADLRNFTRNAQHRPTKEITMIGKRHPQTSVNRQRRTLIAASTASLFLSVLPAGCGRHDPLTIAAHTWIGYEPMFMARDMGFLHDAGLSLVETGSATESIEALAHGKVLGAALTIDEVIRARADGLPLTVVLVFNVSIGADAVLARPGIESLADLADKRIGVERSALGALILHKLLDAAELPRSAVEIVPITYDQHLEAWRAGEIDALITFEPIVSELRGEGFTAIFDSRQMPDTIFDVLAVQESRLSRGQRRALRELTRGHFEALTHLRRNRDDAAFRMAARMGVPARHVLDGLRGLELPNRNANERYLSGRNPRIAQAAATLSEVMSESGLLTEPADLQDLFTAAYLPRHER</sequence>
<comment type="subcellular location">
    <subcellularLocation>
        <location evidence="1">Periplasm</location>
    </subcellularLocation>
</comment>
<dbReference type="PANTHER" id="PTHR30024:SF47">
    <property type="entry name" value="TAURINE-BINDING PERIPLASMIC PROTEIN"/>
    <property type="match status" value="1"/>
</dbReference>
<keyword evidence="3" id="KW-0732">Signal</keyword>
<dbReference type="HOGENOM" id="CLU_028871_3_2_6"/>
<reference evidence="5" key="1">
    <citation type="submission" date="2015-12" db="EMBL/GenBank/DDBJ databases">
        <authorList>
            <person name="Tikhonova T.V."/>
            <person name="Pavlov A.R."/>
            <person name="Beletsky A.V."/>
            <person name="Mardanov A.V."/>
            <person name="Sorokin D.Y."/>
            <person name="Ravin N.V."/>
            <person name="Popov V.O."/>
        </authorList>
    </citation>
    <scope>NUCLEOTIDE SEQUENCE</scope>
    <source>
        <strain evidence="5">DSM 14787</strain>
    </source>
</reference>
<organism evidence="5 6">
    <name type="scientific">Thioalkalivibrio nitratireducens (strain DSM 14787 / UNIQEM 213 / ALEN2)</name>
    <dbReference type="NCBI Taxonomy" id="1255043"/>
    <lineage>
        <taxon>Bacteria</taxon>
        <taxon>Pseudomonadati</taxon>
        <taxon>Pseudomonadota</taxon>
        <taxon>Gammaproteobacteria</taxon>
        <taxon>Chromatiales</taxon>
        <taxon>Ectothiorhodospiraceae</taxon>
        <taxon>Thioalkalivibrio</taxon>
    </lineage>
</organism>
<dbReference type="PATRIC" id="fig|1255043.3.peg.2101"/>
<dbReference type="InterPro" id="IPR015168">
    <property type="entry name" value="SsuA/THI5"/>
</dbReference>
<dbReference type="STRING" id="1255043.TVNIR_2079"/>
<dbReference type="EMBL" id="CP003989">
    <property type="protein sequence ID" value="AGA33739.1"/>
    <property type="molecule type" value="Genomic_DNA"/>
</dbReference>
<dbReference type="Pfam" id="PF09084">
    <property type="entry name" value="NMT1"/>
    <property type="match status" value="1"/>
</dbReference>
<dbReference type="eggNOG" id="COG0715">
    <property type="taxonomic scope" value="Bacteria"/>
</dbReference>
<dbReference type="KEGG" id="tni:TVNIR_2079"/>
<dbReference type="SUPFAM" id="SSF53850">
    <property type="entry name" value="Periplasmic binding protein-like II"/>
    <property type="match status" value="1"/>
</dbReference>
<name>L0DVW3_THIND</name>
<protein>
    <submittedName>
        <fullName evidence="5">Hydroxymethylpyrimidine ABC transporter, substrate-binding component</fullName>
    </submittedName>
</protein>
<evidence type="ECO:0000313" key="5">
    <source>
        <dbReference type="EMBL" id="AGA33739.1"/>
    </source>
</evidence>
<evidence type="ECO:0000256" key="2">
    <source>
        <dbReference type="ARBA" id="ARBA00010742"/>
    </source>
</evidence>
<accession>L0DVW3</accession>
<dbReference type="AlphaFoldDB" id="L0DVW3"/>
<keyword evidence="6" id="KW-1185">Reference proteome</keyword>
<proteinExistence type="inferred from homology"/>
<evidence type="ECO:0000313" key="6">
    <source>
        <dbReference type="Proteomes" id="UP000010809"/>
    </source>
</evidence>
<evidence type="ECO:0000256" key="1">
    <source>
        <dbReference type="ARBA" id="ARBA00004418"/>
    </source>
</evidence>
<evidence type="ECO:0000256" key="3">
    <source>
        <dbReference type="ARBA" id="ARBA00022729"/>
    </source>
</evidence>
<comment type="similarity">
    <text evidence="2">Belongs to the bacterial solute-binding protein SsuA/TauA family.</text>
</comment>
<evidence type="ECO:0000259" key="4">
    <source>
        <dbReference type="Pfam" id="PF09084"/>
    </source>
</evidence>